<dbReference type="InterPro" id="IPR003854">
    <property type="entry name" value="GASA"/>
</dbReference>
<organism evidence="3 4">
    <name type="scientific">Paspalum notatum var. saurae</name>
    <dbReference type="NCBI Taxonomy" id="547442"/>
    <lineage>
        <taxon>Eukaryota</taxon>
        <taxon>Viridiplantae</taxon>
        <taxon>Streptophyta</taxon>
        <taxon>Embryophyta</taxon>
        <taxon>Tracheophyta</taxon>
        <taxon>Spermatophyta</taxon>
        <taxon>Magnoliopsida</taxon>
        <taxon>Liliopsida</taxon>
        <taxon>Poales</taxon>
        <taxon>Poaceae</taxon>
        <taxon>PACMAD clade</taxon>
        <taxon>Panicoideae</taxon>
        <taxon>Andropogonodae</taxon>
        <taxon>Paspaleae</taxon>
        <taxon>Paspalinae</taxon>
        <taxon>Paspalum</taxon>
    </lineage>
</organism>
<feature type="region of interest" description="Disordered" evidence="1">
    <location>
        <begin position="33"/>
        <end position="54"/>
    </location>
</feature>
<accession>A0AAQ3UAE1</accession>
<reference evidence="3 4" key="1">
    <citation type="submission" date="2024-02" db="EMBL/GenBank/DDBJ databases">
        <title>High-quality chromosome-scale genome assembly of Pensacola bahiagrass (Paspalum notatum Flugge var. saurae).</title>
        <authorList>
            <person name="Vega J.M."/>
            <person name="Podio M."/>
            <person name="Orjuela J."/>
            <person name="Siena L.A."/>
            <person name="Pessino S.C."/>
            <person name="Combes M.C."/>
            <person name="Mariac C."/>
            <person name="Albertini E."/>
            <person name="Pupilli F."/>
            <person name="Ortiz J.P.A."/>
            <person name="Leblanc O."/>
        </authorList>
    </citation>
    <scope>NUCLEOTIDE SEQUENCE [LARGE SCALE GENOMIC DNA]</scope>
    <source>
        <strain evidence="3">R1</strain>
        <tissue evidence="3">Leaf</tissue>
    </source>
</reference>
<sequence length="122" mass="12903">MAAASGHAPRVTCALLHLLLLVVGVAAAEVDHSSQGQASVPSSWSPAPAPSPMNEYDRLRERVRGAAEPVQCRRACGSCCARCHCVPPGTAGNHHVCPCYAATDPMQVPLIGRPGMHLFLYY</sequence>
<evidence type="ECO:0000313" key="3">
    <source>
        <dbReference type="EMBL" id="WVZ87668.1"/>
    </source>
</evidence>
<dbReference type="Pfam" id="PF02704">
    <property type="entry name" value="GASA"/>
    <property type="match status" value="1"/>
</dbReference>
<proteinExistence type="predicted"/>
<name>A0AAQ3UAE1_PASNO</name>
<evidence type="ECO:0000256" key="2">
    <source>
        <dbReference type="SAM" id="SignalP"/>
    </source>
</evidence>
<gene>
    <name evidence="3" type="ORF">U9M48_034273</name>
</gene>
<evidence type="ECO:0000256" key="1">
    <source>
        <dbReference type="SAM" id="MobiDB-lite"/>
    </source>
</evidence>
<evidence type="ECO:0000313" key="4">
    <source>
        <dbReference type="Proteomes" id="UP001341281"/>
    </source>
</evidence>
<keyword evidence="4" id="KW-1185">Reference proteome</keyword>
<dbReference type="Proteomes" id="UP001341281">
    <property type="component" value="Chromosome 07"/>
</dbReference>
<feature type="signal peptide" evidence="2">
    <location>
        <begin position="1"/>
        <end position="27"/>
    </location>
</feature>
<feature type="chain" id="PRO_5042971404" evidence="2">
    <location>
        <begin position="28"/>
        <end position="122"/>
    </location>
</feature>
<dbReference type="AlphaFoldDB" id="A0AAQ3UAE1"/>
<protein>
    <submittedName>
        <fullName evidence="3">Uncharacterized protein</fullName>
    </submittedName>
</protein>
<keyword evidence="2" id="KW-0732">Signal</keyword>
<dbReference type="EMBL" id="CP144751">
    <property type="protein sequence ID" value="WVZ87668.1"/>
    <property type="molecule type" value="Genomic_DNA"/>
</dbReference>